<gene>
    <name evidence="4" type="ORF">ACFO0P_15420</name>
</gene>
<dbReference type="GO" id="GO:0016491">
    <property type="term" value="F:oxidoreductase activity"/>
    <property type="evidence" value="ECO:0007669"/>
    <property type="project" value="UniProtKB-KW"/>
</dbReference>
<dbReference type="PANTHER" id="PTHR11695">
    <property type="entry name" value="ALCOHOL DEHYDROGENASE RELATED"/>
    <property type="match status" value="1"/>
</dbReference>
<dbReference type="EC" id="1.-.-.-" evidence="4"/>
<feature type="domain" description="Enoyl reductase (ER)" evidence="3">
    <location>
        <begin position="51"/>
        <end position="364"/>
    </location>
</feature>
<protein>
    <submittedName>
        <fullName evidence="4">NADP-dependent oxidoreductase</fullName>
        <ecNumber evidence="4">1.-.-.-</ecNumber>
    </submittedName>
</protein>
<feature type="compositionally biased region" description="Pro residues" evidence="1">
    <location>
        <begin position="35"/>
        <end position="46"/>
    </location>
</feature>
<dbReference type="InterPro" id="IPR011032">
    <property type="entry name" value="GroES-like_sf"/>
</dbReference>
<dbReference type="EMBL" id="JBHSEG010000008">
    <property type="protein sequence ID" value="MFC4455167.1"/>
    <property type="molecule type" value="Genomic_DNA"/>
</dbReference>
<evidence type="ECO:0000259" key="3">
    <source>
        <dbReference type="SMART" id="SM00829"/>
    </source>
</evidence>
<dbReference type="InterPro" id="IPR036291">
    <property type="entry name" value="NAD(P)-bd_dom_sf"/>
</dbReference>
<dbReference type="Proteomes" id="UP001595939">
    <property type="component" value="Unassembled WGS sequence"/>
</dbReference>
<dbReference type="SMART" id="SM00829">
    <property type="entry name" value="PKS_ER"/>
    <property type="match status" value="1"/>
</dbReference>
<evidence type="ECO:0000256" key="1">
    <source>
        <dbReference type="SAM" id="MobiDB-lite"/>
    </source>
</evidence>
<reference evidence="5" key="1">
    <citation type="journal article" date="2019" name="Int. J. Syst. Evol. Microbiol.">
        <title>The Global Catalogue of Microorganisms (GCM) 10K type strain sequencing project: providing services to taxonomists for standard genome sequencing and annotation.</title>
        <authorList>
            <consortium name="The Broad Institute Genomics Platform"/>
            <consortium name="The Broad Institute Genome Sequencing Center for Infectious Disease"/>
            <person name="Wu L."/>
            <person name="Ma J."/>
        </authorList>
    </citation>
    <scope>NUCLEOTIDE SEQUENCE [LARGE SCALE GENOMIC DNA]</scope>
    <source>
        <strain evidence="5">CCUG 39970</strain>
    </source>
</reference>
<keyword evidence="2" id="KW-0732">Signal</keyword>
<feature type="compositionally biased region" description="Low complexity" evidence="1">
    <location>
        <begin position="25"/>
        <end position="34"/>
    </location>
</feature>
<evidence type="ECO:0000313" key="5">
    <source>
        <dbReference type="Proteomes" id="UP001595939"/>
    </source>
</evidence>
<dbReference type="Pfam" id="PF13602">
    <property type="entry name" value="ADH_zinc_N_2"/>
    <property type="match status" value="1"/>
</dbReference>
<feature type="region of interest" description="Disordered" evidence="1">
    <location>
        <begin position="25"/>
        <end position="50"/>
    </location>
</feature>
<feature type="signal peptide" evidence="2">
    <location>
        <begin position="1"/>
        <end position="24"/>
    </location>
</feature>
<dbReference type="RefSeq" id="WP_380129885.1">
    <property type="nucleotide sequence ID" value="NZ_JBHSEG010000008.1"/>
</dbReference>
<name>A0ABV8YB41_9DEIO</name>
<evidence type="ECO:0000313" key="4">
    <source>
        <dbReference type="EMBL" id="MFC4455167.1"/>
    </source>
</evidence>
<dbReference type="InterPro" id="IPR020843">
    <property type="entry name" value="ER"/>
</dbReference>
<dbReference type="Gene3D" id="3.90.180.10">
    <property type="entry name" value="Medium-chain alcohol dehydrogenases, catalytic domain"/>
    <property type="match status" value="1"/>
</dbReference>
<evidence type="ECO:0000256" key="2">
    <source>
        <dbReference type="SAM" id="SignalP"/>
    </source>
</evidence>
<dbReference type="Pfam" id="PF08240">
    <property type="entry name" value="ADH_N"/>
    <property type="match status" value="1"/>
</dbReference>
<dbReference type="CDD" id="cd05289">
    <property type="entry name" value="MDR_like_2"/>
    <property type="match status" value="1"/>
</dbReference>
<dbReference type="PANTHER" id="PTHR11695:SF294">
    <property type="entry name" value="RETICULON-4-INTERACTING PROTEIN 1, MITOCHONDRIAL"/>
    <property type="match status" value="1"/>
</dbReference>
<accession>A0ABV8YB41</accession>
<dbReference type="InterPro" id="IPR050700">
    <property type="entry name" value="YIM1/Zinc_Alcohol_DH_Fams"/>
</dbReference>
<dbReference type="SUPFAM" id="SSF51735">
    <property type="entry name" value="NAD(P)-binding Rossmann-fold domains"/>
    <property type="match status" value="1"/>
</dbReference>
<proteinExistence type="predicted"/>
<feature type="chain" id="PRO_5045966910" evidence="2">
    <location>
        <begin position="25"/>
        <end position="366"/>
    </location>
</feature>
<organism evidence="4 5">
    <name type="scientific">Deinococcus sonorensis</name>
    <dbReference type="NCBI Taxonomy" id="309891"/>
    <lineage>
        <taxon>Bacteria</taxon>
        <taxon>Thermotogati</taxon>
        <taxon>Deinococcota</taxon>
        <taxon>Deinococci</taxon>
        <taxon>Deinococcales</taxon>
        <taxon>Deinococcaceae</taxon>
        <taxon>Deinococcus</taxon>
    </lineage>
</organism>
<sequence length="366" mass="36300">MFRFTLALLAAAAGAVWFLNQRRAATPPSSTAPATPAPVPSTPSPIPTKESNMRALHVPAAGEQAQLSDLPIPTATEGTVLVRVKAAGLNPIDNAVAAGMLAQWGLPHEYPVVLGRDAAGVVEAVGAGVDHVAVGDEVLGHVLLAPPISAGTLAEYALLPAAAVTRKPAGLDFTAAAALPLAGASAVQVIDAIDPQQGQTVLINGASGGVGSFVVQLLAARGVNVVATGKAADAARLTELGAAQVIDYTAGPVAEQVRATFPNGVDALINLHGMDPAGVPVGAVRRGGKVASVAAMPDEATLSAAGLTGTAVMSRPVREVLAPLAEQAAAGTLKVMVSDVLPLEQAANGLGRLATGGAGGKLVVTI</sequence>
<comment type="caution">
    <text evidence="4">The sequence shown here is derived from an EMBL/GenBank/DDBJ whole genome shotgun (WGS) entry which is preliminary data.</text>
</comment>
<keyword evidence="4" id="KW-0560">Oxidoreductase</keyword>
<keyword evidence="5" id="KW-1185">Reference proteome</keyword>
<dbReference type="InterPro" id="IPR013154">
    <property type="entry name" value="ADH-like_N"/>
</dbReference>
<dbReference type="Gene3D" id="3.40.50.720">
    <property type="entry name" value="NAD(P)-binding Rossmann-like Domain"/>
    <property type="match status" value="1"/>
</dbReference>
<dbReference type="SUPFAM" id="SSF50129">
    <property type="entry name" value="GroES-like"/>
    <property type="match status" value="1"/>
</dbReference>